<dbReference type="Pfam" id="PF02518">
    <property type="entry name" value="HATPase_c"/>
    <property type="match status" value="1"/>
</dbReference>
<dbReference type="EMBL" id="RBSP01000063">
    <property type="protein sequence ID" value="RMS54609.1"/>
    <property type="molecule type" value="Genomic_DNA"/>
</dbReference>
<proteinExistence type="predicted"/>
<dbReference type="RefSeq" id="WP_162234791.1">
    <property type="nucleotide sequence ID" value="NZ_LJQO01000040.1"/>
</dbReference>
<accession>A0A658KHE6</accession>
<dbReference type="InterPro" id="IPR003594">
    <property type="entry name" value="HATPase_dom"/>
</dbReference>
<dbReference type="CDD" id="cd00075">
    <property type="entry name" value="HATPase"/>
    <property type="match status" value="1"/>
</dbReference>
<comment type="catalytic activity">
    <reaction evidence="1">
        <text>ATP + protein L-histidine = ADP + protein N-phospho-L-histidine.</text>
        <dbReference type="EC" id="2.7.13.3"/>
    </reaction>
</comment>
<dbReference type="AlphaFoldDB" id="A0A658KHE6"/>
<evidence type="ECO:0000313" key="4">
    <source>
        <dbReference type="EMBL" id="RMS54609.1"/>
    </source>
</evidence>
<evidence type="ECO:0000259" key="3">
    <source>
        <dbReference type="Pfam" id="PF02518"/>
    </source>
</evidence>
<comment type="caution">
    <text evidence="4">The sequence shown here is derived from an EMBL/GenBank/DDBJ whole genome shotgun (WGS) entry which is preliminary data.</text>
</comment>
<evidence type="ECO:0000256" key="1">
    <source>
        <dbReference type="ARBA" id="ARBA00000085"/>
    </source>
</evidence>
<dbReference type="InterPro" id="IPR036890">
    <property type="entry name" value="HATPase_C_sf"/>
</dbReference>
<dbReference type="SUPFAM" id="SSF55874">
    <property type="entry name" value="ATPase domain of HSP90 chaperone/DNA topoisomerase II/histidine kinase"/>
    <property type="match status" value="1"/>
</dbReference>
<gene>
    <name evidence="4" type="ORF">ALP66_05305</name>
</gene>
<feature type="domain" description="Histidine kinase/HSP90-like ATPase" evidence="3">
    <location>
        <begin position="4"/>
        <end position="42"/>
    </location>
</feature>
<evidence type="ECO:0000256" key="2">
    <source>
        <dbReference type="ARBA" id="ARBA00012438"/>
    </source>
</evidence>
<feature type="non-terminal residue" evidence="4">
    <location>
        <position position="1"/>
    </location>
</feature>
<dbReference type="EC" id="2.7.13.3" evidence="2"/>
<sequence>REQTLGLGLYIASEIALAHGGTLEVCSTQEQGTVFTFRMPLKSA</sequence>
<protein>
    <recommendedName>
        <fullName evidence="2">histidine kinase</fullName>
        <ecNumber evidence="2">2.7.13.3</ecNumber>
    </recommendedName>
</protein>
<name>A0A658KHE6_PSEA0</name>
<reference evidence="4 5" key="1">
    <citation type="submission" date="2018-08" db="EMBL/GenBank/DDBJ databases">
        <title>Recombination of ecologically and evolutionarily significant loci maintains genetic cohesion in the Pseudomonas syringae species complex.</title>
        <authorList>
            <person name="Dillon M."/>
            <person name="Thakur S."/>
            <person name="Almeida R.N.D."/>
            <person name="Weir B.S."/>
            <person name="Guttman D.S."/>
        </authorList>
    </citation>
    <scope>NUCLEOTIDE SEQUENCE [LARGE SCALE GENOMIC DNA]</scope>
    <source>
        <strain evidence="4 5">ICMP 7847</strain>
    </source>
</reference>
<dbReference type="PRINTS" id="PR00344">
    <property type="entry name" value="BCTRLSENSOR"/>
</dbReference>
<dbReference type="InterPro" id="IPR004358">
    <property type="entry name" value="Sig_transdc_His_kin-like_C"/>
</dbReference>
<organism evidence="4 5">
    <name type="scientific">Pseudomonas amygdali pv. photiniae</name>
    <dbReference type="NCBI Taxonomy" id="251724"/>
    <lineage>
        <taxon>Bacteria</taxon>
        <taxon>Pseudomonadati</taxon>
        <taxon>Pseudomonadota</taxon>
        <taxon>Gammaproteobacteria</taxon>
        <taxon>Pseudomonadales</taxon>
        <taxon>Pseudomonadaceae</taxon>
        <taxon>Pseudomonas</taxon>
        <taxon>Pseudomonas amygdali</taxon>
    </lineage>
</organism>
<evidence type="ECO:0000313" key="5">
    <source>
        <dbReference type="Proteomes" id="UP000270873"/>
    </source>
</evidence>
<dbReference type="GO" id="GO:0004673">
    <property type="term" value="F:protein histidine kinase activity"/>
    <property type="evidence" value="ECO:0007669"/>
    <property type="project" value="UniProtKB-EC"/>
</dbReference>
<dbReference type="Proteomes" id="UP000270873">
    <property type="component" value="Unassembled WGS sequence"/>
</dbReference>
<dbReference type="Gene3D" id="3.30.565.10">
    <property type="entry name" value="Histidine kinase-like ATPase, C-terminal domain"/>
    <property type="match status" value="1"/>
</dbReference>